<dbReference type="AlphaFoldDB" id="A0A822ZZM7"/>
<name>A0A822ZZM7_NELNU</name>
<evidence type="ECO:0000313" key="2">
    <source>
        <dbReference type="Proteomes" id="UP000607653"/>
    </source>
</evidence>
<comment type="caution">
    <text evidence="1">The sequence shown here is derived from an EMBL/GenBank/DDBJ whole genome shotgun (WGS) entry which is preliminary data.</text>
</comment>
<accession>A0A822ZZM7</accession>
<dbReference type="Proteomes" id="UP000607653">
    <property type="component" value="Unassembled WGS sequence"/>
</dbReference>
<sequence length="87" mass="10055">MNFIVNEVRAIVFGFYKQVFLFKPKVEDVVIALGHPPPMSKFGLTVHLRFLMLAMPKVNPHKDTDPLQFLVIILTIKIVHRRVKQST</sequence>
<keyword evidence="2" id="KW-1185">Reference proteome</keyword>
<protein>
    <submittedName>
        <fullName evidence="1">Uncharacterized protein</fullName>
    </submittedName>
</protein>
<gene>
    <name evidence="1" type="ORF">HUJ06_017335</name>
</gene>
<dbReference type="EMBL" id="DUZY01000008">
    <property type="protein sequence ID" value="DAD47398.1"/>
    <property type="molecule type" value="Genomic_DNA"/>
</dbReference>
<organism evidence="1 2">
    <name type="scientific">Nelumbo nucifera</name>
    <name type="common">Sacred lotus</name>
    <dbReference type="NCBI Taxonomy" id="4432"/>
    <lineage>
        <taxon>Eukaryota</taxon>
        <taxon>Viridiplantae</taxon>
        <taxon>Streptophyta</taxon>
        <taxon>Embryophyta</taxon>
        <taxon>Tracheophyta</taxon>
        <taxon>Spermatophyta</taxon>
        <taxon>Magnoliopsida</taxon>
        <taxon>Proteales</taxon>
        <taxon>Nelumbonaceae</taxon>
        <taxon>Nelumbo</taxon>
    </lineage>
</organism>
<reference evidence="1 2" key="1">
    <citation type="journal article" date="2020" name="Mol. Biol. Evol.">
        <title>Distinct Expression and Methylation Patterns for Genes with Different Fates following a Single Whole-Genome Duplication in Flowering Plants.</title>
        <authorList>
            <person name="Shi T."/>
            <person name="Rahmani R.S."/>
            <person name="Gugger P.F."/>
            <person name="Wang M."/>
            <person name="Li H."/>
            <person name="Zhang Y."/>
            <person name="Li Z."/>
            <person name="Wang Q."/>
            <person name="Van de Peer Y."/>
            <person name="Marchal K."/>
            <person name="Chen J."/>
        </authorList>
    </citation>
    <scope>NUCLEOTIDE SEQUENCE [LARGE SCALE GENOMIC DNA]</scope>
    <source>
        <tissue evidence="1">Leaf</tissue>
    </source>
</reference>
<proteinExistence type="predicted"/>
<evidence type="ECO:0000313" key="1">
    <source>
        <dbReference type="EMBL" id="DAD47398.1"/>
    </source>
</evidence>